<gene>
    <name evidence="1" type="ORF">A2V68_02335</name>
</gene>
<evidence type="ECO:0008006" key="3">
    <source>
        <dbReference type="Google" id="ProtNLM"/>
    </source>
</evidence>
<accession>A0A1F4NRP2</accession>
<dbReference type="STRING" id="1798535.A2V68_02335"/>
<evidence type="ECO:0000313" key="1">
    <source>
        <dbReference type="EMBL" id="OGB74144.1"/>
    </source>
</evidence>
<dbReference type="EMBL" id="META01000004">
    <property type="protein sequence ID" value="OGB74144.1"/>
    <property type="molecule type" value="Genomic_DNA"/>
</dbReference>
<comment type="caution">
    <text evidence="1">The sequence shown here is derived from an EMBL/GenBank/DDBJ whole genome shotgun (WGS) entry which is preliminary data.</text>
</comment>
<proteinExistence type="predicted"/>
<name>A0A1F4NRP2_UNCK3</name>
<dbReference type="PANTHER" id="PTHR37953:SF1">
    <property type="entry name" value="UPF0127 PROTEIN MJ1496"/>
    <property type="match status" value="1"/>
</dbReference>
<dbReference type="Pfam" id="PF02643">
    <property type="entry name" value="DUF192"/>
    <property type="match status" value="1"/>
</dbReference>
<evidence type="ECO:0000313" key="2">
    <source>
        <dbReference type="Proteomes" id="UP000176651"/>
    </source>
</evidence>
<dbReference type="Proteomes" id="UP000176651">
    <property type="component" value="Unassembled WGS sequence"/>
</dbReference>
<organism evidence="1 2">
    <name type="scientific">candidate division Kazan bacterium RBG_13_50_9</name>
    <dbReference type="NCBI Taxonomy" id="1798535"/>
    <lineage>
        <taxon>Bacteria</taxon>
        <taxon>Bacteria division Kazan-3B-28</taxon>
    </lineage>
</organism>
<sequence length="165" mass="18472">MLKNYLSEIMFSRLALGIFVIVMFLITGIAKQSPASTFMTLATSKLKLPNGRVVAMEIADTPEERAQGLSGRVSLPESTAMLFVFSEEGYYSLWMANMRFAIDIIWLDSDYQVVDIAQYVQPLSNVASNQLPRYTNREPAQYVLEVNAGFSASNQLDRGDKIQLT</sequence>
<protein>
    <recommendedName>
        <fullName evidence="3">DUF192 domain-containing protein</fullName>
    </recommendedName>
</protein>
<dbReference type="AlphaFoldDB" id="A0A1F4NRP2"/>
<dbReference type="InterPro" id="IPR038695">
    <property type="entry name" value="Saro_0823-like_sf"/>
</dbReference>
<reference evidence="1 2" key="1">
    <citation type="journal article" date="2016" name="Nat. Commun.">
        <title>Thousands of microbial genomes shed light on interconnected biogeochemical processes in an aquifer system.</title>
        <authorList>
            <person name="Anantharaman K."/>
            <person name="Brown C.T."/>
            <person name="Hug L.A."/>
            <person name="Sharon I."/>
            <person name="Castelle C.J."/>
            <person name="Probst A.J."/>
            <person name="Thomas B.C."/>
            <person name="Singh A."/>
            <person name="Wilkins M.J."/>
            <person name="Karaoz U."/>
            <person name="Brodie E.L."/>
            <person name="Williams K.H."/>
            <person name="Hubbard S.S."/>
            <person name="Banfield J.F."/>
        </authorList>
    </citation>
    <scope>NUCLEOTIDE SEQUENCE [LARGE SCALE GENOMIC DNA]</scope>
</reference>
<dbReference type="Gene3D" id="2.60.120.1140">
    <property type="entry name" value="Protein of unknown function DUF192"/>
    <property type="match status" value="1"/>
</dbReference>
<dbReference type="PANTHER" id="PTHR37953">
    <property type="entry name" value="UPF0127 PROTEIN MJ1496"/>
    <property type="match status" value="1"/>
</dbReference>
<dbReference type="InterPro" id="IPR003795">
    <property type="entry name" value="DUF192"/>
</dbReference>